<dbReference type="InterPro" id="IPR015943">
    <property type="entry name" value="WD40/YVTN_repeat-like_dom_sf"/>
</dbReference>
<dbReference type="PROSITE" id="PS50294">
    <property type="entry name" value="WD_REPEATS_REGION"/>
    <property type="match status" value="6"/>
</dbReference>
<sequence>MSSEHDISSDSSGDEDTLQDVVMTETQQQVMEIVSASSDSPYNYDLHVQAIQALSGDPIFASHLEQQFARFHEAFPLTLELWQQYLSLSPDMLPEALKDYLQPELYYAYIETFDVEEADEAQWGTVLSALGPHWRESEKVYGLYRAALRDAISDQSVLFERLKSSYESQLAVPLFDGCDRVLSEYRAWSEYQTTADALQKSLHAITTTVQRSKGLLKDMTAFEAQLDATTDPAALQAVWLSYFQLLQGKLKTVGCSVVLNVIERAVASVCLSSALWEAYLDFLFDQRMFAAMIQTGMRAVRNVPFAPAVWVSLLAALESNGGFDSYEVLLDELEGRQALAPDQLLCVLLAYCDTIRRQRSLTQLAAAFTRCEALLPDFPAGVAALRMYHAKCHVPFSTPSAWTRQVAALWDDAVAAAPSLATWQNCLAECIRAGASLEVVRKYYKRGIAAVQDYPAVLADAFVVFEREMGDSVEAVVAARKLAARTHARHVVVEAPDVMVMEVKKEGKKRKVEAEAARQEDYKRQRTADAAGRSVFLCNLDKATTQEDLAALFAPCGAVADVRVLLRNRESQASRGMAYVEFEDEASVAKALAMHETVFKGTPLNVQLSKPTAKATKVVERDGVWSTNPSTLYVAKVNRAFGAIRAVMILGRKKEAAAYALVEFENEQSVLDALSVDGPIELCGGTVALKKARFSVADMVAQQAKSKANMKPAPVKVQTPKPAKKPAAKPSSPKKQGHEHDAASKPATRIAIPRMVPRALRNAPSSALQKTPAVPASSDAKASTSNAEAGTSGAKAATAPVATAKKSNADFRKLFMHQSAHGTIFDFLRGSMAEESFKLVDKHVTSIPPESTFDAESAEIKDDILRLIVQYLQTEGYTSASATILDETNVKLMERNQERDAIRKISKGIKEGDWDLVAKMIHKNSSFRKIKIHSQQGLGFLYAVCKQEYLELIDRQEYQKAFTYLTTHLKPMEKISGKVEFKDLCYLLTCKSINEVDSFRDWEGVVKSREKLAEQLKATFEMDAVPSDQYANIPEHRLVTLLRQSVAYQMEFSRYHPKTIPKVTTLLRDFECQVLPNTVKTTFEGHTQNVKCVSFVGREGAFIASGSSDNLIKLWSTEPAATDDPTANKVSWDLHGHSSRIWYLCGNNAGDQLYSASGDGTVKIWNIKQATQALVAETEPSTLLSSHSDCVSTLTGHAGDVYTVNIHPNETHLVTGGYDQTVRLFDIPTGAMVKTFTGHSASVCDAQFNRHANLIVSGSKDGMVRFWDILSGLCVHTLRQTLGEVTSVSLSSNGLFLLTGSRNNSNRLWDMRMLTMPRTTLTKDTPTHRPSASLAATAVSNEQRPLQRFKGHQNTAKNVVRAAFGPREDFVLGGSEDGAVYVWDVATGKLLERLLGHTGVVYSARWHERQALMASCSHDGTVKTWWWQDPTLKP</sequence>
<dbReference type="SMART" id="SM00360">
    <property type="entry name" value="RRM"/>
    <property type="match status" value="1"/>
</dbReference>
<proteinExistence type="inferred from homology"/>
<evidence type="ECO:0000256" key="2">
    <source>
        <dbReference type="ARBA" id="ARBA00022574"/>
    </source>
</evidence>
<dbReference type="InterPro" id="IPR035979">
    <property type="entry name" value="RBD_domain_sf"/>
</dbReference>
<dbReference type="Pfam" id="PF05391">
    <property type="entry name" value="Lsm_interact"/>
    <property type="match status" value="1"/>
</dbReference>
<evidence type="ECO:0000256" key="10">
    <source>
        <dbReference type="PROSITE-ProRule" id="PRU00221"/>
    </source>
</evidence>
<feature type="repeat" description="WD" evidence="10">
    <location>
        <begin position="1394"/>
        <end position="1425"/>
    </location>
</feature>
<keyword evidence="3" id="KW-0507">mRNA processing</keyword>
<dbReference type="PROSITE" id="PS00678">
    <property type="entry name" value="WD_REPEATS_1"/>
    <property type="match status" value="3"/>
</dbReference>
<dbReference type="SUPFAM" id="SSF50978">
    <property type="entry name" value="WD40 repeat-like"/>
    <property type="match status" value="1"/>
</dbReference>
<dbReference type="InterPro" id="IPR012677">
    <property type="entry name" value="Nucleotide-bd_a/b_plait_sf"/>
</dbReference>
<feature type="repeat" description="WD" evidence="10">
    <location>
        <begin position="1194"/>
        <end position="1235"/>
    </location>
</feature>
<comment type="subcellular location">
    <subcellularLocation>
        <location evidence="1">Nucleus speckle</location>
    </subcellularLocation>
</comment>
<comment type="similarity">
    <text evidence="7">Belongs to the WD repeat SMU1 family.</text>
</comment>
<evidence type="ECO:0000313" key="13">
    <source>
        <dbReference type="EMBL" id="OQR95116.1"/>
    </source>
</evidence>
<feature type="domain" description="RRM" evidence="12">
    <location>
        <begin position="533"/>
        <end position="611"/>
    </location>
</feature>
<dbReference type="Gene3D" id="3.30.70.330">
    <property type="match status" value="1"/>
</dbReference>
<dbReference type="InterPro" id="IPR036322">
    <property type="entry name" value="WD40_repeat_dom_sf"/>
</dbReference>
<keyword evidence="4" id="KW-0677">Repeat</keyword>
<keyword evidence="5 9" id="KW-0694">RNA-binding</keyword>
<feature type="repeat" description="WD" evidence="10">
    <location>
        <begin position="1236"/>
        <end position="1277"/>
    </location>
</feature>
<name>A0A1V9ZAU1_ACHHY</name>
<keyword evidence="2 10" id="KW-0853">WD repeat</keyword>
<organism evidence="13 14">
    <name type="scientific">Achlya hypogyna</name>
    <name type="common">Oomycete</name>
    <name type="synonym">Protoachlya hypogyna</name>
    <dbReference type="NCBI Taxonomy" id="1202772"/>
    <lineage>
        <taxon>Eukaryota</taxon>
        <taxon>Sar</taxon>
        <taxon>Stramenopiles</taxon>
        <taxon>Oomycota</taxon>
        <taxon>Saprolegniomycetes</taxon>
        <taxon>Saprolegniales</taxon>
        <taxon>Achlyaceae</taxon>
        <taxon>Achlya</taxon>
    </lineage>
</organism>
<dbReference type="InterPro" id="IPR008669">
    <property type="entry name" value="LSM_interact"/>
</dbReference>
<evidence type="ECO:0000256" key="8">
    <source>
        <dbReference type="ARBA" id="ARBA00026184"/>
    </source>
</evidence>
<dbReference type="GO" id="GO:0003723">
    <property type="term" value="F:RNA binding"/>
    <property type="evidence" value="ECO:0007669"/>
    <property type="project" value="UniProtKB-UniRule"/>
</dbReference>
<evidence type="ECO:0000256" key="11">
    <source>
        <dbReference type="SAM" id="MobiDB-lite"/>
    </source>
</evidence>
<feature type="region of interest" description="Disordered" evidence="11">
    <location>
        <begin position="704"/>
        <end position="802"/>
    </location>
</feature>
<dbReference type="SMART" id="SM00320">
    <property type="entry name" value="WD40"/>
    <property type="match status" value="7"/>
</dbReference>
<dbReference type="GO" id="GO:0000398">
    <property type="term" value="P:mRNA splicing, via spliceosome"/>
    <property type="evidence" value="ECO:0007669"/>
    <property type="project" value="InterPro"/>
</dbReference>
<dbReference type="InterPro" id="IPR000504">
    <property type="entry name" value="RRM_dom"/>
</dbReference>
<evidence type="ECO:0000256" key="7">
    <source>
        <dbReference type="ARBA" id="ARBA00025801"/>
    </source>
</evidence>
<feature type="repeat" description="WD" evidence="10">
    <location>
        <begin position="1352"/>
        <end position="1393"/>
    </location>
</feature>
<dbReference type="PANTHER" id="PTHR22848">
    <property type="entry name" value="WD40 REPEAT PROTEIN"/>
    <property type="match status" value="1"/>
</dbReference>
<feature type="repeat" description="WD" evidence="10">
    <location>
        <begin position="1278"/>
        <end position="1319"/>
    </location>
</feature>
<reference evidence="13 14" key="1">
    <citation type="journal article" date="2014" name="Genome Biol. Evol.">
        <title>The secreted proteins of Achlya hypogyna and Thraustotheca clavata identify the ancestral oomycete secretome and reveal gene acquisitions by horizontal gene transfer.</title>
        <authorList>
            <person name="Misner I."/>
            <person name="Blouin N."/>
            <person name="Leonard G."/>
            <person name="Richards T.A."/>
            <person name="Lane C.E."/>
        </authorList>
    </citation>
    <scope>NUCLEOTIDE SEQUENCE [LARGE SCALE GENOMIC DNA]</scope>
    <source>
        <strain evidence="13 14">ATCC 48635</strain>
    </source>
</reference>
<dbReference type="SUPFAM" id="SSF54928">
    <property type="entry name" value="RNA-binding domain, RBD"/>
    <property type="match status" value="1"/>
</dbReference>
<evidence type="ECO:0000256" key="5">
    <source>
        <dbReference type="ARBA" id="ARBA00022884"/>
    </source>
</evidence>
<accession>A0A1V9ZAU1</accession>
<dbReference type="InterPro" id="IPR045184">
    <property type="entry name" value="SMU1"/>
</dbReference>
<dbReference type="PROSITE" id="PS50082">
    <property type="entry name" value="WD_REPEATS_2"/>
    <property type="match status" value="7"/>
</dbReference>
<feature type="compositionally biased region" description="Low complexity" evidence="11">
    <location>
        <begin position="711"/>
        <end position="721"/>
    </location>
</feature>
<protein>
    <recommendedName>
        <fullName evidence="8">WD40 repeat-containing protein SMU1</fullName>
    </recommendedName>
</protein>
<feature type="repeat" description="WD" evidence="10">
    <location>
        <begin position="1083"/>
        <end position="1118"/>
    </location>
</feature>
<dbReference type="InterPro" id="IPR006594">
    <property type="entry name" value="LisH"/>
</dbReference>
<evidence type="ECO:0000256" key="6">
    <source>
        <dbReference type="ARBA" id="ARBA00023187"/>
    </source>
</evidence>
<evidence type="ECO:0000313" key="14">
    <source>
        <dbReference type="Proteomes" id="UP000243579"/>
    </source>
</evidence>
<dbReference type="Pfam" id="PF00076">
    <property type="entry name" value="RRM_1"/>
    <property type="match status" value="1"/>
</dbReference>
<gene>
    <name evidence="13" type="ORF">ACHHYP_00390</name>
</gene>
<dbReference type="PROSITE" id="PS50102">
    <property type="entry name" value="RRM"/>
    <property type="match status" value="1"/>
</dbReference>
<dbReference type="Pfam" id="PF00400">
    <property type="entry name" value="WD40"/>
    <property type="match status" value="7"/>
</dbReference>
<evidence type="ECO:0000256" key="3">
    <source>
        <dbReference type="ARBA" id="ARBA00022664"/>
    </source>
</evidence>
<dbReference type="SUPFAM" id="SSF48452">
    <property type="entry name" value="TPR-like"/>
    <property type="match status" value="1"/>
</dbReference>
<dbReference type="InterPro" id="IPR054080">
    <property type="entry name" value="TPR1-like_2nd"/>
</dbReference>
<dbReference type="Gene3D" id="1.25.40.10">
    <property type="entry name" value="Tetratricopeptide repeat domain"/>
    <property type="match status" value="2"/>
</dbReference>
<dbReference type="Pfam" id="PF21889">
    <property type="entry name" value="TPR1-like_2nd"/>
    <property type="match status" value="1"/>
</dbReference>
<feature type="compositionally biased region" description="Polar residues" evidence="11">
    <location>
        <begin position="780"/>
        <end position="789"/>
    </location>
</feature>
<evidence type="ECO:0000256" key="4">
    <source>
        <dbReference type="ARBA" id="ARBA00022737"/>
    </source>
</evidence>
<dbReference type="PROSITE" id="PS50896">
    <property type="entry name" value="LISH"/>
    <property type="match status" value="1"/>
</dbReference>
<dbReference type="PRINTS" id="PR00320">
    <property type="entry name" value="GPROTEINBRPT"/>
</dbReference>
<dbReference type="InterPro" id="IPR019775">
    <property type="entry name" value="WD40_repeat_CS"/>
</dbReference>
<feature type="repeat" description="WD" evidence="10">
    <location>
        <begin position="1134"/>
        <end position="1175"/>
    </location>
</feature>
<dbReference type="OrthoDB" id="674604at2759"/>
<dbReference type="EMBL" id="JNBR01000335">
    <property type="protein sequence ID" value="OQR95116.1"/>
    <property type="molecule type" value="Genomic_DNA"/>
</dbReference>
<dbReference type="InterPro" id="IPR020472">
    <property type="entry name" value="WD40_PAC1"/>
</dbReference>
<evidence type="ECO:0000256" key="9">
    <source>
        <dbReference type="PROSITE-ProRule" id="PRU00176"/>
    </source>
</evidence>
<comment type="caution">
    <text evidence="13">The sequence shown here is derived from an EMBL/GenBank/DDBJ whole genome shotgun (WGS) entry which is preliminary data.</text>
</comment>
<dbReference type="SMART" id="SM00667">
    <property type="entry name" value="LisH"/>
    <property type="match status" value="1"/>
</dbReference>
<keyword evidence="14" id="KW-1185">Reference proteome</keyword>
<dbReference type="CDD" id="cd00200">
    <property type="entry name" value="WD40"/>
    <property type="match status" value="1"/>
</dbReference>
<evidence type="ECO:0000259" key="12">
    <source>
        <dbReference type="PROSITE" id="PS50102"/>
    </source>
</evidence>
<keyword evidence="6" id="KW-0508">mRNA splicing</keyword>
<dbReference type="STRING" id="1202772.A0A1V9ZAU1"/>
<dbReference type="Proteomes" id="UP000243579">
    <property type="component" value="Unassembled WGS sequence"/>
</dbReference>
<dbReference type="InterPro" id="IPR001680">
    <property type="entry name" value="WD40_rpt"/>
</dbReference>
<dbReference type="InterPro" id="IPR011990">
    <property type="entry name" value="TPR-like_helical_dom_sf"/>
</dbReference>
<evidence type="ECO:0000256" key="1">
    <source>
        <dbReference type="ARBA" id="ARBA00004324"/>
    </source>
</evidence>
<dbReference type="GO" id="GO:0016607">
    <property type="term" value="C:nuclear speck"/>
    <property type="evidence" value="ECO:0007669"/>
    <property type="project" value="UniProtKB-SubCell"/>
</dbReference>
<dbReference type="Gene3D" id="2.130.10.10">
    <property type="entry name" value="YVTN repeat-like/Quinoprotein amine dehydrogenase"/>
    <property type="match status" value="3"/>
</dbReference>